<name>A0A4U5NTS4_STECR</name>
<accession>A0A4U5NTS4</accession>
<dbReference type="Proteomes" id="UP000298663">
    <property type="component" value="Unassembled WGS sequence"/>
</dbReference>
<evidence type="ECO:0000313" key="3">
    <source>
        <dbReference type="Proteomes" id="UP000298663"/>
    </source>
</evidence>
<reference evidence="2 3" key="1">
    <citation type="journal article" date="2015" name="Genome Biol.">
        <title>Comparative genomics of Steinernema reveals deeply conserved gene regulatory networks.</title>
        <authorList>
            <person name="Dillman A.R."/>
            <person name="Macchietto M."/>
            <person name="Porter C.F."/>
            <person name="Rogers A."/>
            <person name="Williams B."/>
            <person name="Antoshechkin I."/>
            <person name="Lee M.M."/>
            <person name="Goodwin Z."/>
            <person name="Lu X."/>
            <person name="Lewis E.E."/>
            <person name="Goodrich-Blair H."/>
            <person name="Stock S.P."/>
            <person name="Adams B.J."/>
            <person name="Sternberg P.W."/>
            <person name="Mortazavi A."/>
        </authorList>
    </citation>
    <scope>NUCLEOTIDE SEQUENCE [LARGE SCALE GENOMIC DNA]</scope>
    <source>
        <strain evidence="2 3">ALL</strain>
    </source>
</reference>
<organism evidence="2 3">
    <name type="scientific">Steinernema carpocapsae</name>
    <name type="common">Entomopathogenic nematode</name>
    <dbReference type="NCBI Taxonomy" id="34508"/>
    <lineage>
        <taxon>Eukaryota</taxon>
        <taxon>Metazoa</taxon>
        <taxon>Ecdysozoa</taxon>
        <taxon>Nematoda</taxon>
        <taxon>Chromadorea</taxon>
        <taxon>Rhabditida</taxon>
        <taxon>Tylenchina</taxon>
        <taxon>Panagrolaimomorpha</taxon>
        <taxon>Strongyloidoidea</taxon>
        <taxon>Steinernematidae</taxon>
        <taxon>Steinernema</taxon>
    </lineage>
</organism>
<evidence type="ECO:0000256" key="1">
    <source>
        <dbReference type="SAM" id="SignalP"/>
    </source>
</evidence>
<keyword evidence="3" id="KW-1185">Reference proteome</keyword>
<dbReference type="AlphaFoldDB" id="A0A4U5NTS4"/>
<feature type="signal peptide" evidence="1">
    <location>
        <begin position="1"/>
        <end position="16"/>
    </location>
</feature>
<protein>
    <recommendedName>
        <fullName evidence="4">CX domain-containing protein</fullName>
    </recommendedName>
</protein>
<sequence>MRLVAALLVLCRPVDSQYSPFGNVDNEAKTKSLSGGFASDGDPKINAAAIELLTVGLLGGYAERKVKQFNDRIYLNKLLRSYWLGTRYYSLDNHYYLESRDTCAYRMNATERVGLEYEDGTLIYHIIYQCQRYAEYCCGLTCCKNSDRRAALAAEEIKERVNGSPSLSTVSIVLSFASLLRLFG</sequence>
<proteinExistence type="predicted"/>
<feature type="chain" id="PRO_5020289366" description="CX domain-containing protein" evidence="1">
    <location>
        <begin position="17"/>
        <end position="184"/>
    </location>
</feature>
<keyword evidence="1" id="KW-0732">Signal</keyword>
<reference evidence="2 3" key="2">
    <citation type="journal article" date="2019" name="G3 (Bethesda)">
        <title>Hybrid Assembly of the Genome of the Entomopathogenic Nematode Steinernema carpocapsae Identifies the X-Chromosome.</title>
        <authorList>
            <person name="Serra L."/>
            <person name="Macchietto M."/>
            <person name="Macias-Munoz A."/>
            <person name="McGill C.J."/>
            <person name="Rodriguez I.M."/>
            <person name="Rodriguez B."/>
            <person name="Murad R."/>
            <person name="Mortazavi A."/>
        </authorList>
    </citation>
    <scope>NUCLEOTIDE SEQUENCE [LARGE SCALE GENOMIC DNA]</scope>
    <source>
        <strain evidence="2 3">ALL</strain>
    </source>
</reference>
<evidence type="ECO:0008006" key="4">
    <source>
        <dbReference type="Google" id="ProtNLM"/>
    </source>
</evidence>
<comment type="caution">
    <text evidence="2">The sequence shown here is derived from an EMBL/GenBank/DDBJ whole genome shotgun (WGS) entry which is preliminary data.</text>
</comment>
<gene>
    <name evidence="2" type="ORF">L596_011255</name>
</gene>
<dbReference type="EMBL" id="AZBU02000003">
    <property type="protein sequence ID" value="TKR86726.1"/>
    <property type="molecule type" value="Genomic_DNA"/>
</dbReference>
<dbReference type="OrthoDB" id="5831507at2759"/>
<evidence type="ECO:0000313" key="2">
    <source>
        <dbReference type="EMBL" id="TKR86726.1"/>
    </source>
</evidence>